<proteinExistence type="predicted"/>
<comment type="caution">
    <text evidence="1">The sequence shown here is derived from an EMBL/GenBank/DDBJ whole genome shotgun (WGS) entry which is preliminary data.</text>
</comment>
<name>A0ABQ1EDV9_9CLOT</name>
<accession>A0ABQ1EDV9</accession>
<evidence type="ECO:0000313" key="1">
    <source>
        <dbReference type="EMBL" id="GFZ33008.1"/>
    </source>
</evidence>
<gene>
    <name evidence="1" type="ORF">CSC2_35340</name>
</gene>
<sequence>MCIFIDIKVNYHENEAENMGSYIGVYKMDRRIYDEDRSSYCMY</sequence>
<evidence type="ECO:0000313" key="2">
    <source>
        <dbReference type="Proteomes" id="UP000663802"/>
    </source>
</evidence>
<dbReference type="Proteomes" id="UP000663802">
    <property type="component" value="Unassembled WGS sequence"/>
</dbReference>
<organism evidence="1 2">
    <name type="scientific">Clostridium zeae</name>
    <dbReference type="NCBI Taxonomy" id="2759022"/>
    <lineage>
        <taxon>Bacteria</taxon>
        <taxon>Bacillati</taxon>
        <taxon>Bacillota</taxon>
        <taxon>Clostridia</taxon>
        <taxon>Eubacteriales</taxon>
        <taxon>Clostridiaceae</taxon>
        <taxon>Clostridium</taxon>
    </lineage>
</organism>
<keyword evidence="2" id="KW-1185">Reference proteome</keyword>
<protein>
    <submittedName>
        <fullName evidence="1">Uncharacterized protein</fullName>
    </submittedName>
</protein>
<dbReference type="EMBL" id="BMBA01000004">
    <property type="protein sequence ID" value="GFZ33008.1"/>
    <property type="molecule type" value="Genomic_DNA"/>
</dbReference>
<reference evidence="1 2" key="1">
    <citation type="journal article" date="2021" name="Int. J. Syst. Evol. Microbiol.">
        <title>Clostridium zeae sp. nov., isolated from corn silage.</title>
        <authorList>
            <person name="Kobayashi H."/>
            <person name="Tanizawa Y."/>
            <person name="Yagura M."/>
            <person name="Sakamoto M."/>
            <person name="Ohkuma M."/>
            <person name="Tohno M."/>
        </authorList>
    </citation>
    <scope>NUCLEOTIDE SEQUENCE [LARGE SCALE GENOMIC DNA]</scope>
    <source>
        <strain evidence="1 2">CSC2</strain>
    </source>
</reference>